<comment type="similarity">
    <text evidence="2">Belongs to the amino acid-polyamine-organocation (APC) superfamily. Spore germination protein (SGP) (TC 2.A.3.9) family.</text>
</comment>
<dbReference type="PANTHER" id="PTHR34975">
    <property type="entry name" value="SPORE GERMINATION PROTEIN A2"/>
    <property type="match status" value="1"/>
</dbReference>
<accession>A0A1L3MPC6</accession>
<dbReference type="Pfam" id="PF03845">
    <property type="entry name" value="Spore_permease"/>
    <property type="match status" value="1"/>
</dbReference>
<evidence type="ECO:0000256" key="3">
    <source>
        <dbReference type="ARBA" id="ARBA00022448"/>
    </source>
</evidence>
<dbReference type="EMBL" id="CP016020">
    <property type="protein sequence ID" value="APH04206.1"/>
    <property type="molecule type" value="Genomic_DNA"/>
</dbReference>
<evidence type="ECO:0000313" key="9">
    <source>
        <dbReference type="EMBL" id="APH04206.1"/>
    </source>
</evidence>
<evidence type="ECO:0000256" key="1">
    <source>
        <dbReference type="ARBA" id="ARBA00004141"/>
    </source>
</evidence>
<keyword evidence="4" id="KW-0309">Germination</keyword>
<dbReference type="Proteomes" id="UP000181936">
    <property type="component" value="Chromosome"/>
</dbReference>
<evidence type="ECO:0000256" key="2">
    <source>
        <dbReference type="ARBA" id="ARBA00007998"/>
    </source>
</evidence>
<feature type="transmembrane region" description="Helical" evidence="8">
    <location>
        <begin position="39"/>
        <end position="61"/>
    </location>
</feature>
<keyword evidence="5 8" id="KW-0812">Transmembrane</keyword>
<feature type="transmembrane region" description="Helical" evidence="8">
    <location>
        <begin position="73"/>
        <end position="93"/>
    </location>
</feature>
<evidence type="ECO:0000256" key="4">
    <source>
        <dbReference type="ARBA" id="ARBA00022544"/>
    </source>
</evidence>
<dbReference type="OrthoDB" id="2081904at2"/>
<dbReference type="PANTHER" id="PTHR34975:SF2">
    <property type="entry name" value="SPORE GERMINATION PROTEIN A2"/>
    <property type="match status" value="1"/>
</dbReference>
<dbReference type="RefSeq" id="WP_072578999.1">
    <property type="nucleotide sequence ID" value="NZ_CP016020.1"/>
</dbReference>
<proteinExistence type="inferred from homology"/>
<keyword evidence="3" id="KW-0813">Transport</keyword>
<evidence type="ECO:0000256" key="5">
    <source>
        <dbReference type="ARBA" id="ARBA00022692"/>
    </source>
</evidence>
<dbReference type="STRING" id="1547283.A9C19_05315"/>
<name>A0A1L3MPC6_9BACI</name>
<dbReference type="GO" id="GO:0009847">
    <property type="term" value="P:spore germination"/>
    <property type="evidence" value="ECO:0007669"/>
    <property type="project" value="InterPro"/>
</dbReference>
<keyword evidence="6 8" id="KW-1133">Transmembrane helix</keyword>
<gene>
    <name evidence="9" type="ORF">A9C19_05315</name>
</gene>
<protein>
    <submittedName>
        <fullName evidence="9">Uncharacterized protein</fullName>
    </submittedName>
</protein>
<keyword evidence="7 8" id="KW-0472">Membrane</keyword>
<dbReference type="KEGG" id="bwh:A9C19_05315"/>
<feature type="transmembrane region" description="Helical" evidence="8">
    <location>
        <begin position="269"/>
        <end position="294"/>
    </location>
</feature>
<evidence type="ECO:0000313" key="10">
    <source>
        <dbReference type="Proteomes" id="UP000181936"/>
    </source>
</evidence>
<dbReference type="GO" id="GO:0016020">
    <property type="term" value="C:membrane"/>
    <property type="evidence" value="ECO:0007669"/>
    <property type="project" value="UniProtKB-SubCell"/>
</dbReference>
<evidence type="ECO:0000256" key="8">
    <source>
        <dbReference type="SAM" id="Phobius"/>
    </source>
</evidence>
<dbReference type="InterPro" id="IPR004761">
    <property type="entry name" value="Spore_GerAB"/>
</dbReference>
<feature type="transmembrane region" description="Helical" evidence="8">
    <location>
        <begin position="113"/>
        <end position="133"/>
    </location>
</feature>
<dbReference type="AlphaFoldDB" id="A0A1L3MPC6"/>
<reference evidence="9 10" key="1">
    <citation type="journal article" date="2016" name="Sci. Rep.">
        <title>Complete genome sequence and transcriptomic analysis of a novel marine strain Bacillus weihaiensis reveals the mechanism of brown algae degradation.</title>
        <authorList>
            <person name="Zhu Y."/>
            <person name="Chen P."/>
            <person name="Bao Y."/>
            <person name="Men Y."/>
            <person name="Zeng Y."/>
            <person name="Yang J."/>
            <person name="Sun J."/>
            <person name="Sun Y."/>
        </authorList>
    </citation>
    <scope>NUCLEOTIDE SEQUENCE [LARGE SCALE GENOMIC DNA]</scope>
    <source>
        <strain evidence="9 10">Alg07</strain>
    </source>
</reference>
<evidence type="ECO:0000256" key="6">
    <source>
        <dbReference type="ARBA" id="ARBA00022989"/>
    </source>
</evidence>
<feature type="transmembrane region" description="Helical" evidence="8">
    <location>
        <begin position="219"/>
        <end position="238"/>
    </location>
</feature>
<feature type="transmembrane region" description="Helical" evidence="8">
    <location>
        <begin position="336"/>
        <end position="355"/>
    </location>
</feature>
<evidence type="ECO:0000256" key="7">
    <source>
        <dbReference type="ARBA" id="ARBA00023136"/>
    </source>
</evidence>
<feature type="transmembrane region" description="Helical" evidence="8">
    <location>
        <begin position="145"/>
        <end position="164"/>
    </location>
</feature>
<feature type="transmembrane region" description="Helical" evidence="8">
    <location>
        <begin position="306"/>
        <end position="324"/>
    </location>
</feature>
<sequence length="363" mass="41475">MRMDRKLGMREFTALIVVTIGSKLTDMTSTILFKEAGHSAWMVPIVSGVFMLIPLLVLIKLVKAFETKGLIEIIYTLTGKYIGFILSISLFFIAYSSTVLNTRGYVDILNSLYFPNSLTIQLYIILMVAIFFVSKRGFLNIGYTAWISVPYITVSFIILILLIWRELHISYIFPLGGYGIGSLVKTSVNYSSIVGDIFFFSVLYPYFRNYRTFRNASILGYSIVIFQLTVFFVVYLMTYDFPIIDNVLYPFHEITRMVQVGRVLSNVEAIFLAFWSVASILRFAVYLYISVAIFSYSLKIKEFEPLLLPFAALTIMLGVIPDNAVENVLVYRSQYVLNTSWIYLVCLPILLWALAKWKGVVAK</sequence>
<keyword evidence="10" id="KW-1185">Reference proteome</keyword>
<organism evidence="9 10">
    <name type="scientific">Bacillus weihaiensis</name>
    <dbReference type="NCBI Taxonomy" id="1547283"/>
    <lineage>
        <taxon>Bacteria</taxon>
        <taxon>Bacillati</taxon>
        <taxon>Bacillota</taxon>
        <taxon>Bacilli</taxon>
        <taxon>Bacillales</taxon>
        <taxon>Bacillaceae</taxon>
        <taxon>Bacillus</taxon>
    </lineage>
</organism>
<comment type="subcellular location">
    <subcellularLocation>
        <location evidence="1">Membrane</location>
        <topology evidence="1">Multi-pass membrane protein</topology>
    </subcellularLocation>
</comment>